<keyword evidence="1" id="KW-0812">Transmembrane</keyword>
<evidence type="ECO:0000256" key="1">
    <source>
        <dbReference type="SAM" id="Phobius"/>
    </source>
</evidence>
<accession>A0A7G1HXQ5</accession>
<keyword evidence="1" id="KW-0472">Membrane</keyword>
<evidence type="ECO:0000313" key="3">
    <source>
        <dbReference type="Proteomes" id="UP000594042"/>
    </source>
</evidence>
<proteinExistence type="predicted"/>
<sequence>MSSSPGLMGINPVFFVPVWIYCYRMQILGDF</sequence>
<dbReference type="Proteomes" id="UP000594042">
    <property type="component" value="Chromosome"/>
</dbReference>
<evidence type="ECO:0000313" key="2">
    <source>
        <dbReference type="EMBL" id="BCI63602.1"/>
    </source>
</evidence>
<name>A0A7G1HXQ5_9BACT</name>
<protein>
    <submittedName>
        <fullName evidence="2">Uncharacterized protein</fullName>
    </submittedName>
</protein>
<reference evidence="3" key="1">
    <citation type="submission" date="2020-07" db="EMBL/GenBank/DDBJ databases">
        <title>Complete genome sequencing of Coprobacter sp. strain 2CBH44.</title>
        <authorList>
            <person name="Sakamoto M."/>
            <person name="Murakami T."/>
            <person name="Mori H."/>
        </authorList>
    </citation>
    <scope>NUCLEOTIDE SEQUENCE [LARGE SCALE GENOMIC DNA]</scope>
    <source>
        <strain evidence="3">2CBH44</strain>
    </source>
</reference>
<dbReference type="EMBL" id="AP023322">
    <property type="protein sequence ID" value="BCI63602.1"/>
    <property type="molecule type" value="Genomic_DNA"/>
</dbReference>
<keyword evidence="3" id="KW-1185">Reference proteome</keyword>
<dbReference type="AlphaFoldDB" id="A0A7G1HXQ5"/>
<dbReference type="KEGG" id="copr:Cop2CBH44_19550"/>
<organism evidence="2 3">
    <name type="scientific">Coprobacter secundus subsp. similis</name>
    <dbReference type="NCBI Taxonomy" id="2751153"/>
    <lineage>
        <taxon>Bacteria</taxon>
        <taxon>Pseudomonadati</taxon>
        <taxon>Bacteroidota</taxon>
        <taxon>Bacteroidia</taxon>
        <taxon>Bacteroidales</taxon>
        <taxon>Barnesiellaceae</taxon>
        <taxon>Coprobacter</taxon>
    </lineage>
</organism>
<gene>
    <name evidence="2" type="ORF">Cop2CBH44_19550</name>
</gene>
<keyword evidence="1" id="KW-1133">Transmembrane helix</keyword>
<feature type="transmembrane region" description="Helical" evidence="1">
    <location>
        <begin position="6"/>
        <end position="23"/>
    </location>
</feature>